<comment type="caution">
    <text evidence="1">The sequence shown here is derived from an EMBL/GenBank/DDBJ whole genome shotgun (WGS) entry which is preliminary data.</text>
</comment>
<dbReference type="EMBL" id="VUNL01000009">
    <property type="protein sequence ID" value="MSV25224.1"/>
    <property type="molecule type" value="Genomic_DNA"/>
</dbReference>
<dbReference type="Proteomes" id="UP000430222">
    <property type="component" value="Unassembled WGS sequence"/>
</dbReference>
<keyword evidence="2" id="KW-1185">Reference proteome</keyword>
<evidence type="ECO:0000313" key="2">
    <source>
        <dbReference type="Proteomes" id="UP000430222"/>
    </source>
</evidence>
<protein>
    <submittedName>
        <fullName evidence="1">Uncharacterized protein</fullName>
    </submittedName>
</protein>
<organism evidence="1 2">
    <name type="scientific">Selenomonas montiformis</name>
    <dbReference type="NCBI Taxonomy" id="2652285"/>
    <lineage>
        <taxon>Bacteria</taxon>
        <taxon>Bacillati</taxon>
        <taxon>Bacillota</taxon>
        <taxon>Negativicutes</taxon>
        <taxon>Selenomonadales</taxon>
        <taxon>Selenomonadaceae</taxon>
        <taxon>Selenomonas</taxon>
    </lineage>
</organism>
<reference evidence="1 2" key="1">
    <citation type="submission" date="2019-08" db="EMBL/GenBank/DDBJ databases">
        <title>In-depth cultivation of the pig gut microbiome towards novel bacterial diversity and tailored functional studies.</title>
        <authorList>
            <person name="Wylensek D."/>
            <person name="Hitch T.C.A."/>
            <person name="Clavel T."/>
        </authorList>
    </citation>
    <scope>NUCLEOTIDE SEQUENCE [LARGE SCALE GENOMIC DNA]</scope>
    <source>
        <strain evidence="2">WCA-380-WT-3B3</strain>
    </source>
</reference>
<sequence>MKKRRLRAAMVLILLLAVSAIGFSWQSERTPEYAMKQLMEGMRTRNSRQVELYADVSSLIETSYDAGTNLLAERIQELQREYPQDWFFRHDTAFMRNYIADRRDEDILFIHQILVFYMDPDMTPISRMDGQARWAADEIEQFETNYTVRLGEVRRHGTEATAALEIRGRDTDYGRLVPQLTVKIRLRRQADGHWQAVSVDNVDELFAPVVRGVEDYWTLQGWQ</sequence>
<dbReference type="AlphaFoldDB" id="A0A6I2UYQ4"/>
<evidence type="ECO:0000313" key="1">
    <source>
        <dbReference type="EMBL" id="MSV25224.1"/>
    </source>
</evidence>
<name>A0A6I2UYQ4_9FIRM</name>
<gene>
    <name evidence="1" type="ORF">FYJ78_08545</name>
</gene>
<proteinExistence type="predicted"/>
<dbReference type="RefSeq" id="WP_154621006.1">
    <property type="nucleotide sequence ID" value="NZ_CBCTNG010000009.1"/>
</dbReference>
<accession>A0A6I2UYQ4</accession>